<dbReference type="Pfam" id="PF13458">
    <property type="entry name" value="Peripla_BP_6"/>
    <property type="match status" value="1"/>
</dbReference>
<feature type="chain" id="PRO_5046225236" evidence="3">
    <location>
        <begin position="28"/>
        <end position="116"/>
    </location>
</feature>
<reference evidence="5 6" key="1">
    <citation type="submission" date="2020-08" db="EMBL/GenBank/DDBJ databases">
        <title>Genomic Encyclopedia of Type Strains, Phase IV (KMG-V): Genome sequencing to study the core and pangenomes of soil and plant-associated prokaryotes.</title>
        <authorList>
            <person name="Whitman W."/>
        </authorList>
    </citation>
    <scope>NUCLEOTIDE SEQUENCE [LARGE SCALE GENOMIC DNA]</scope>
    <source>
        <strain evidence="5 6">SRMrh-85</strain>
    </source>
</reference>
<proteinExistence type="inferred from homology"/>
<dbReference type="RefSeq" id="WP_183606388.1">
    <property type="nucleotide sequence ID" value="NZ_JACHVZ010000002.1"/>
</dbReference>
<dbReference type="EMBL" id="JACHVZ010000002">
    <property type="protein sequence ID" value="MBB2926516.1"/>
    <property type="molecule type" value="Genomic_DNA"/>
</dbReference>
<evidence type="ECO:0000313" key="6">
    <source>
        <dbReference type="Proteomes" id="UP000533533"/>
    </source>
</evidence>
<organism evidence="5 6">
    <name type="scientific">Paraburkholderia silvatlantica</name>
    <dbReference type="NCBI Taxonomy" id="321895"/>
    <lineage>
        <taxon>Bacteria</taxon>
        <taxon>Pseudomonadati</taxon>
        <taxon>Pseudomonadota</taxon>
        <taxon>Betaproteobacteria</taxon>
        <taxon>Burkholderiales</taxon>
        <taxon>Burkholderiaceae</taxon>
        <taxon>Paraburkholderia</taxon>
    </lineage>
</organism>
<dbReference type="PANTHER" id="PTHR47151:SF2">
    <property type="entry name" value="AMINO ACID BINDING PROTEIN"/>
    <property type="match status" value="1"/>
</dbReference>
<feature type="non-terminal residue" evidence="5">
    <location>
        <position position="116"/>
    </location>
</feature>
<evidence type="ECO:0000313" key="5">
    <source>
        <dbReference type="EMBL" id="MBB2926516.1"/>
    </source>
</evidence>
<comment type="caution">
    <text evidence="5">The sequence shown here is derived from an EMBL/GenBank/DDBJ whole genome shotgun (WGS) entry which is preliminary data.</text>
</comment>
<dbReference type="InterPro" id="IPR028081">
    <property type="entry name" value="Leu-bd"/>
</dbReference>
<dbReference type="InterPro" id="IPR028082">
    <property type="entry name" value="Peripla_BP_I"/>
</dbReference>
<feature type="domain" description="Leucine-binding protein" evidence="4">
    <location>
        <begin position="31"/>
        <end position="113"/>
    </location>
</feature>
<sequence length="116" mass="11869">MRFAKTLTPIAVAVGALLAIAPLASRADTVVKIGFAAPLTGPNASYGKDLENGVKMALDDAKAQGVKINGQPVSFELVAEDDQADPRVGVQVAQKLVDEGVSVVVGHFNSGTTIPA</sequence>
<dbReference type="Proteomes" id="UP000533533">
    <property type="component" value="Unassembled WGS sequence"/>
</dbReference>
<keyword evidence="6" id="KW-1185">Reference proteome</keyword>
<keyword evidence="2 3" id="KW-0732">Signal</keyword>
<protein>
    <submittedName>
        <fullName evidence="5">ABC-type branched-subunit amino acid transport system substrate-binding protein</fullName>
    </submittedName>
</protein>
<comment type="similarity">
    <text evidence="1">Belongs to the leucine-binding protein family.</text>
</comment>
<evidence type="ECO:0000256" key="2">
    <source>
        <dbReference type="ARBA" id="ARBA00022729"/>
    </source>
</evidence>
<dbReference type="PANTHER" id="PTHR47151">
    <property type="entry name" value="LEU/ILE/VAL-BINDING ABC TRANSPORTER SUBUNIT"/>
    <property type="match status" value="1"/>
</dbReference>
<evidence type="ECO:0000256" key="1">
    <source>
        <dbReference type="ARBA" id="ARBA00010062"/>
    </source>
</evidence>
<name>A0ABR6FGK3_9BURK</name>
<accession>A0ABR6FGK3</accession>
<dbReference type="SUPFAM" id="SSF53822">
    <property type="entry name" value="Periplasmic binding protein-like I"/>
    <property type="match status" value="1"/>
</dbReference>
<evidence type="ECO:0000259" key="4">
    <source>
        <dbReference type="Pfam" id="PF13458"/>
    </source>
</evidence>
<feature type="signal peptide" evidence="3">
    <location>
        <begin position="1"/>
        <end position="27"/>
    </location>
</feature>
<dbReference type="Gene3D" id="3.40.50.2300">
    <property type="match status" value="1"/>
</dbReference>
<evidence type="ECO:0000256" key="3">
    <source>
        <dbReference type="SAM" id="SignalP"/>
    </source>
</evidence>
<gene>
    <name evidence="5" type="ORF">FHX59_000923</name>
</gene>